<gene>
    <name evidence="2" type="ORF">AAU01_34690</name>
</gene>
<accession>A0A4Y3NFB6</accession>
<name>A0A4Y3NFB6_PAEAU</name>
<organism evidence="2 3">
    <name type="scientific">Paenarthrobacter aurescens</name>
    <name type="common">Arthrobacter aurescens</name>
    <dbReference type="NCBI Taxonomy" id="43663"/>
    <lineage>
        <taxon>Bacteria</taxon>
        <taxon>Bacillati</taxon>
        <taxon>Actinomycetota</taxon>
        <taxon>Actinomycetes</taxon>
        <taxon>Micrococcales</taxon>
        <taxon>Micrococcaceae</taxon>
        <taxon>Paenarthrobacter</taxon>
    </lineage>
</organism>
<comment type="caution">
    <text evidence="2">The sequence shown here is derived from an EMBL/GenBank/DDBJ whole genome shotgun (WGS) entry which is preliminary data.</text>
</comment>
<proteinExistence type="predicted"/>
<evidence type="ECO:0000313" key="2">
    <source>
        <dbReference type="EMBL" id="GEB20714.1"/>
    </source>
</evidence>
<feature type="region of interest" description="Disordered" evidence="1">
    <location>
        <begin position="442"/>
        <end position="487"/>
    </location>
</feature>
<sequence length="487" mass="52115">MSGNQPISVVEFSTSNPDEVLWNAGTFLGSEHPQEEHPWAKQQSPIARTKRGDSYRGSTPHQGRSEPLAMTPLSLWDEERKQREAPDVQKALDLFGSMGPAFIHADEADTNANWAAGATVFNIAGIAASYDAGAALKSGALASKAGSLAERLSVATVQRTGLGNLSAMLGTTANGLNTTAVFLAKPGSLTLKISDILMPNTTAKVQDAMTKASAATWPAITVATTTTVETAGGVKRVVAGGLERLADGFRSVESGIPAVLTPDPSGVMTRSSMDTGFPDKLDSTAAGIRQNNPPAFVPPQADSTELPSHPAEPAVVPDHFVLPTKVENTIIVKHGDLLFPVSRRDNFAAKTGLQPNAEYIVDHRTKMRDVTGSHDANTLEKFYTDEHGKVVIVDTYAGVRGAWSVELNKPMPNVTYNVVVQVDGGLQNTFTLKMDADGHLESAKSHTGRYPVGEANRNGWQQTQSRLARQTRLRRRPRSPVCSGIHR</sequence>
<dbReference type="Proteomes" id="UP000317715">
    <property type="component" value="Unassembled WGS sequence"/>
</dbReference>
<reference evidence="2 3" key="1">
    <citation type="submission" date="2019-06" db="EMBL/GenBank/DDBJ databases">
        <title>Whole genome shotgun sequence of Paenarthrobacter aurescens NBRC 12136.</title>
        <authorList>
            <person name="Hosoyama A."/>
            <person name="Uohara A."/>
            <person name="Ohji S."/>
            <person name="Ichikawa N."/>
        </authorList>
    </citation>
    <scope>NUCLEOTIDE SEQUENCE [LARGE SCALE GENOMIC DNA]</scope>
    <source>
        <strain evidence="2 3">NBRC 12136</strain>
    </source>
</reference>
<dbReference type="EMBL" id="BJMD01000025">
    <property type="protein sequence ID" value="GEB20714.1"/>
    <property type="molecule type" value="Genomic_DNA"/>
</dbReference>
<dbReference type="AlphaFoldDB" id="A0A4Y3NFB6"/>
<protein>
    <submittedName>
        <fullName evidence="2">Uncharacterized protein</fullName>
    </submittedName>
</protein>
<keyword evidence="3" id="KW-1185">Reference proteome</keyword>
<evidence type="ECO:0000256" key="1">
    <source>
        <dbReference type="SAM" id="MobiDB-lite"/>
    </source>
</evidence>
<evidence type="ECO:0000313" key="3">
    <source>
        <dbReference type="Proteomes" id="UP000317715"/>
    </source>
</evidence>
<feature type="region of interest" description="Disordered" evidence="1">
    <location>
        <begin position="27"/>
        <end position="70"/>
    </location>
</feature>
<feature type="compositionally biased region" description="Basic residues" evidence="1">
    <location>
        <begin position="469"/>
        <end position="478"/>
    </location>
</feature>